<feature type="compositionally biased region" description="Basic residues" evidence="1">
    <location>
        <begin position="385"/>
        <end position="399"/>
    </location>
</feature>
<feature type="compositionally biased region" description="Low complexity" evidence="1">
    <location>
        <begin position="400"/>
        <end position="411"/>
    </location>
</feature>
<feature type="compositionally biased region" description="Basic and acidic residues" evidence="1">
    <location>
        <begin position="268"/>
        <end position="277"/>
    </location>
</feature>
<dbReference type="HOGENOM" id="CLU_323224_0_0_1"/>
<keyword evidence="3" id="KW-1185">Reference proteome</keyword>
<reference evidence="3" key="1">
    <citation type="submission" date="2011-08" db="EMBL/GenBank/DDBJ databases">
        <authorList>
            <person name="Rombauts S."/>
        </authorList>
    </citation>
    <scope>NUCLEOTIDE SEQUENCE</scope>
    <source>
        <strain evidence="3">London</strain>
    </source>
</reference>
<dbReference type="AlphaFoldDB" id="T1L518"/>
<sequence>MDNEKSVPSPKSPKRRRSPRTKPSPILNPDGESPDNQEHGVDLEGSEPLFTSTQDPDKQPHGANPPPKRMSVNLSMDEELYNQIYERKLKEFNEADEAGKSLLVKRTLPSYMHSFFDEVFTDRLDQHGFMIENPLNRKVIELQTNKMELHILTAIRRFKSTFSKDGESPGVDEADLDQSVLNAGDPEQPTNNSTEKDRSLLADEEDNNKEEEETTPPKKTKKKGKKKKEVKKKKKSKRHSSSQEEEEQSSQSELSDNSEKEESDSDGEESKEVKKEEEYEPSIYVGKFGIWDKSLYKDGVRRKKKQDEITVRRCITVPKCGYLETGTSYNLERHAANNHPEDEPRSESTYMTTTEFAKLKAKFDQEIKAKEIEKSIRIKLEKDRKIKKNKKTTKRKRRVPSSSSSSSSSSESESESDSNKKKKRHTNRTELYSPCEMAKEKANSALLRNYMWDNDYERQEWQHIIDNCDERTVNFMNNLLSGRAEAKVRLRHFIDPNFYHGAPDCFTWPYNENPDINEYKATLQRNIIALKAAIKEIEGNKKRKSASFVKIDEVNKKAKPSPPEPKSKKKPGTTIEKISPIKSKPSTSKAIMVEQNKLNKSPSKAKHGKEKFNLKVSPQKVSLNIPRVSIPELGAPSSPKLQIPDQSSTSKPAFNMPLITTQPDSQQSDPEPEQQVGDETGHDLTVDSPASYPDSEEEEDPNNTKPAAPTTSTPKTKSTASNVNKEPLAKTESPTLKLSPRLILSDIVFADRILERMTRNDIDSLGSKDITKETVQTSYAALKAANLGNESRMASTYRRRMFNIKRYLKNKGIADHDSKYLDYLNTFGIRRYRMCASMPCIYLTLGKKQMDKHIRENHSAGKKEGKSRSVLLYKEEADDFRRILDHQSKQRKQSD</sequence>
<protein>
    <submittedName>
        <fullName evidence="2">Uncharacterized protein</fullName>
    </submittedName>
</protein>
<feature type="compositionally biased region" description="Low complexity" evidence="1">
    <location>
        <begin position="573"/>
        <end position="591"/>
    </location>
</feature>
<feature type="compositionally biased region" description="Acidic residues" evidence="1">
    <location>
        <begin position="202"/>
        <end position="214"/>
    </location>
</feature>
<evidence type="ECO:0000313" key="2">
    <source>
        <dbReference type="EnsemblMetazoa" id="tetur42g00150.1"/>
    </source>
</evidence>
<feature type="region of interest" description="Disordered" evidence="1">
    <location>
        <begin position="1"/>
        <end position="71"/>
    </location>
</feature>
<evidence type="ECO:0000313" key="3">
    <source>
        <dbReference type="Proteomes" id="UP000015104"/>
    </source>
</evidence>
<feature type="compositionally biased region" description="Basic residues" evidence="1">
    <location>
        <begin position="218"/>
        <end position="240"/>
    </location>
</feature>
<name>T1L518_TETUR</name>
<dbReference type="EnsemblMetazoa" id="tetur42g00150.1">
    <property type="protein sequence ID" value="tetur42g00150.1"/>
    <property type="gene ID" value="tetur42g00150"/>
</dbReference>
<dbReference type="EMBL" id="CAEY01001199">
    <property type="status" value="NOT_ANNOTATED_CDS"/>
    <property type="molecule type" value="Genomic_DNA"/>
</dbReference>
<evidence type="ECO:0000256" key="1">
    <source>
        <dbReference type="SAM" id="MobiDB-lite"/>
    </source>
</evidence>
<organism evidence="2 3">
    <name type="scientific">Tetranychus urticae</name>
    <name type="common">Two-spotted spider mite</name>
    <dbReference type="NCBI Taxonomy" id="32264"/>
    <lineage>
        <taxon>Eukaryota</taxon>
        <taxon>Metazoa</taxon>
        <taxon>Ecdysozoa</taxon>
        <taxon>Arthropoda</taxon>
        <taxon>Chelicerata</taxon>
        <taxon>Arachnida</taxon>
        <taxon>Acari</taxon>
        <taxon>Acariformes</taxon>
        <taxon>Trombidiformes</taxon>
        <taxon>Prostigmata</taxon>
        <taxon>Eleutherengona</taxon>
        <taxon>Raphignathae</taxon>
        <taxon>Tetranychoidea</taxon>
        <taxon>Tetranychidae</taxon>
        <taxon>Tetranychus</taxon>
    </lineage>
</organism>
<feature type="region of interest" description="Disordered" evidence="1">
    <location>
        <begin position="180"/>
        <end position="279"/>
    </location>
</feature>
<accession>T1L518</accession>
<feature type="compositionally biased region" description="Polar residues" evidence="1">
    <location>
        <begin position="644"/>
        <end position="669"/>
    </location>
</feature>
<feature type="compositionally biased region" description="Low complexity" evidence="1">
    <location>
        <begin position="703"/>
        <end position="722"/>
    </location>
</feature>
<reference evidence="2" key="2">
    <citation type="submission" date="2015-06" db="UniProtKB">
        <authorList>
            <consortium name="EnsemblMetazoa"/>
        </authorList>
    </citation>
    <scope>IDENTIFICATION</scope>
</reference>
<proteinExistence type="predicted"/>
<feature type="region of interest" description="Disordered" evidence="1">
    <location>
        <begin position="551"/>
        <end position="734"/>
    </location>
</feature>
<dbReference type="Proteomes" id="UP000015104">
    <property type="component" value="Unassembled WGS sequence"/>
</dbReference>
<feature type="region of interest" description="Disordered" evidence="1">
    <location>
        <begin position="383"/>
        <end position="432"/>
    </location>
</feature>